<dbReference type="InterPro" id="IPR000436">
    <property type="entry name" value="Sushi_SCR_CCP_dom"/>
</dbReference>
<feature type="disulfide bond" evidence="5">
    <location>
        <begin position="609"/>
        <end position="636"/>
    </location>
</feature>
<evidence type="ECO:0000256" key="5">
    <source>
        <dbReference type="PROSITE-ProRule" id="PRU00302"/>
    </source>
</evidence>
<feature type="domain" description="Sushi" evidence="6">
    <location>
        <begin position="871"/>
        <end position="925"/>
    </location>
</feature>
<keyword evidence="3 5" id="KW-1015">Disulfide bond</keyword>
<dbReference type="PANTHER" id="PTHR19325:SF560">
    <property type="entry name" value="SUSHI, VON WILLEBRAND FACTOR TYPE A, EGF AND PENTRAXIN DOMAIN-CONTAINING PROTEIN 1"/>
    <property type="match status" value="1"/>
</dbReference>
<dbReference type="InterPro" id="IPR055470">
    <property type="entry name" value="DUF7042"/>
</dbReference>
<evidence type="ECO:0000256" key="4">
    <source>
        <dbReference type="ARBA" id="ARBA00023180"/>
    </source>
</evidence>
<feature type="domain" description="Sushi" evidence="6">
    <location>
        <begin position="1603"/>
        <end position="1659"/>
    </location>
</feature>
<comment type="caution">
    <text evidence="7">The sequence shown here is derived from an EMBL/GenBank/DDBJ whole genome shotgun (WGS) entry which is preliminary data.</text>
</comment>
<feature type="domain" description="Sushi" evidence="6">
    <location>
        <begin position="363"/>
        <end position="418"/>
    </location>
</feature>
<keyword evidence="2" id="KW-0677">Repeat</keyword>
<proteinExistence type="predicted"/>
<evidence type="ECO:0000259" key="6">
    <source>
        <dbReference type="PROSITE" id="PS50923"/>
    </source>
</evidence>
<feature type="domain" description="Sushi" evidence="6">
    <location>
        <begin position="979"/>
        <end position="1040"/>
    </location>
</feature>
<feature type="disulfide bond" evidence="5">
    <location>
        <begin position="1289"/>
        <end position="1316"/>
    </location>
</feature>
<dbReference type="Pfam" id="PF23069">
    <property type="entry name" value="DUF7042"/>
    <property type="match status" value="1"/>
</dbReference>
<evidence type="ECO:0000313" key="8">
    <source>
        <dbReference type="Proteomes" id="UP000828390"/>
    </source>
</evidence>
<feature type="domain" description="Sushi" evidence="6">
    <location>
        <begin position="1433"/>
        <end position="1489"/>
    </location>
</feature>
<dbReference type="InterPro" id="IPR035976">
    <property type="entry name" value="Sushi/SCR/CCP_sf"/>
</dbReference>
<feature type="domain" description="Sushi" evidence="6">
    <location>
        <begin position="659"/>
        <end position="694"/>
    </location>
</feature>
<name>A0A9D4KNV4_DREPO</name>
<comment type="caution">
    <text evidence="5">Lacks conserved residue(s) required for the propagation of feature annotation.</text>
</comment>
<reference evidence="7" key="2">
    <citation type="submission" date="2020-11" db="EMBL/GenBank/DDBJ databases">
        <authorList>
            <person name="McCartney M.A."/>
            <person name="Auch B."/>
            <person name="Kono T."/>
            <person name="Mallez S."/>
            <person name="Becker A."/>
            <person name="Gohl D.M."/>
            <person name="Silverstein K.A.T."/>
            <person name="Koren S."/>
            <person name="Bechman K.B."/>
            <person name="Herman A."/>
            <person name="Abrahante J.E."/>
            <person name="Garbe J."/>
        </authorList>
    </citation>
    <scope>NUCLEOTIDE SEQUENCE</scope>
    <source>
        <strain evidence="7">Duluth1</strain>
        <tissue evidence="7">Whole animal</tissue>
    </source>
</reference>
<evidence type="ECO:0000256" key="3">
    <source>
        <dbReference type="ARBA" id="ARBA00023157"/>
    </source>
</evidence>
<dbReference type="Proteomes" id="UP000828390">
    <property type="component" value="Unassembled WGS sequence"/>
</dbReference>
<feature type="domain" description="Sushi" evidence="6">
    <location>
        <begin position="473"/>
        <end position="530"/>
    </location>
</feature>
<dbReference type="Pfam" id="PF00084">
    <property type="entry name" value="Sushi"/>
    <property type="match status" value="24"/>
</dbReference>
<keyword evidence="4" id="KW-0325">Glycoprotein</keyword>
<protein>
    <recommendedName>
        <fullName evidence="6">Sushi domain-containing protein</fullName>
    </recommendedName>
</protein>
<dbReference type="Gene3D" id="2.10.70.10">
    <property type="entry name" value="Complement Module, domain 1"/>
    <property type="match status" value="28"/>
</dbReference>
<dbReference type="SUPFAM" id="SSF57535">
    <property type="entry name" value="Complement control module/SCR domain"/>
    <property type="match status" value="28"/>
</dbReference>
<organism evidence="7 8">
    <name type="scientific">Dreissena polymorpha</name>
    <name type="common">Zebra mussel</name>
    <name type="synonym">Mytilus polymorpha</name>
    <dbReference type="NCBI Taxonomy" id="45954"/>
    <lineage>
        <taxon>Eukaryota</taxon>
        <taxon>Metazoa</taxon>
        <taxon>Spiralia</taxon>
        <taxon>Lophotrochozoa</taxon>
        <taxon>Mollusca</taxon>
        <taxon>Bivalvia</taxon>
        <taxon>Autobranchia</taxon>
        <taxon>Heteroconchia</taxon>
        <taxon>Euheterodonta</taxon>
        <taxon>Imparidentia</taxon>
        <taxon>Neoheterodontei</taxon>
        <taxon>Myida</taxon>
        <taxon>Dreissenoidea</taxon>
        <taxon>Dreissenidae</taxon>
        <taxon>Dreissena</taxon>
    </lineage>
</organism>
<feature type="domain" description="Sushi" evidence="6">
    <location>
        <begin position="1261"/>
        <end position="1318"/>
    </location>
</feature>
<feature type="domain" description="Sushi" evidence="6">
    <location>
        <begin position="1091"/>
        <end position="1149"/>
    </location>
</feature>
<evidence type="ECO:0000256" key="2">
    <source>
        <dbReference type="ARBA" id="ARBA00022737"/>
    </source>
</evidence>
<feature type="non-terminal residue" evidence="7">
    <location>
        <position position="1"/>
    </location>
</feature>
<gene>
    <name evidence="7" type="ORF">DPMN_116603</name>
</gene>
<dbReference type="PROSITE" id="PS50923">
    <property type="entry name" value="SUSHI"/>
    <property type="match status" value="14"/>
</dbReference>
<dbReference type="PANTHER" id="PTHR19325">
    <property type="entry name" value="COMPLEMENT COMPONENT-RELATED SUSHI DOMAIN-CONTAINING"/>
    <property type="match status" value="1"/>
</dbReference>
<keyword evidence="8" id="KW-1185">Reference proteome</keyword>
<reference evidence="7" key="1">
    <citation type="journal article" date="2019" name="bioRxiv">
        <title>The Genome of the Zebra Mussel, Dreissena polymorpha: A Resource for Invasive Species Research.</title>
        <authorList>
            <person name="McCartney M.A."/>
            <person name="Auch B."/>
            <person name="Kono T."/>
            <person name="Mallez S."/>
            <person name="Zhang Y."/>
            <person name="Obille A."/>
            <person name="Becker A."/>
            <person name="Abrahante J.E."/>
            <person name="Garbe J."/>
            <person name="Badalamenti J.P."/>
            <person name="Herman A."/>
            <person name="Mangelson H."/>
            <person name="Liachko I."/>
            <person name="Sullivan S."/>
            <person name="Sone E.D."/>
            <person name="Koren S."/>
            <person name="Silverstein K.A.T."/>
            <person name="Beckman K.B."/>
            <person name="Gohl D.M."/>
        </authorList>
    </citation>
    <scope>NUCLEOTIDE SEQUENCE</scope>
    <source>
        <strain evidence="7">Duluth1</strain>
        <tissue evidence="7">Whole animal</tissue>
    </source>
</reference>
<feature type="disulfide bond" evidence="5">
    <location>
        <begin position="1742"/>
        <end position="1769"/>
    </location>
</feature>
<feature type="domain" description="Sushi" evidence="6">
    <location>
        <begin position="748"/>
        <end position="811"/>
    </location>
</feature>
<dbReference type="InterPro" id="IPR050350">
    <property type="entry name" value="Compl-Cell_Adhes-Reg"/>
</dbReference>
<feature type="disulfide bond" evidence="5">
    <location>
        <begin position="665"/>
        <end position="692"/>
    </location>
</feature>
<feature type="domain" description="Sushi" evidence="6">
    <location>
        <begin position="1826"/>
        <end position="1880"/>
    </location>
</feature>
<evidence type="ECO:0000313" key="7">
    <source>
        <dbReference type="EMBL" id="KAH3843096.1"/>
    </source>
</evidence>
<dbReference type="EMBL" id="JAIWYP010000004">
    <property type="protein sequence ID" value="KAH3843096.1"/>
    <property type="molecule type" value="Genomic_DNA"/>
</dbReference>
<feature type="domain" description="Sushi" evidence="6">
    <location>
        <begin position="1935"/>
        <end position="1993"/>
    </location>
</feature>
<keyword evidence="1 5" id="KW-0768">Sushi</keyword>
<evidence type="ECO:0000256" key="1">
    <source>
        <dbReference type="ARBA" id="ARBA00022659"/>
    </source>
</evidence>
<feature type="disulfide bond" evidence="5">
    <location>
        <begin position="501"/>
        <end position="528"/>
    </location>
</feature>
<feature type="domain" description="Sushi" evidence="6">
    <location>
        <begin position="581"/>
        <end position="638"/>
    </location>
</feature>
<feature type="disulfide bond" evidence="5">
    <location>
        <begin position="389"/>
        <end position="416"/>
    </location>
</feature>
<dbReference type="CDD" id="cd00033">
    <property type="entry name" value="CCP"/>
    <property type="match status" value="24"/>
</dbReference>
<feature type="domain" description="Sushi" evidence="6">
    <location>
        <begin position="1714"/>
        <end position="1771"/>
    </location>
</feature>
<dbReference type="SMART" id="SM00032">
    <property type="entry name" value="CCP"/>
    <property type="match status" value="30"/>
</dbReference>
<accession>A0A9D4KNV4</accession>
<sequence>MRYYDGDNAIVRWRQCDIGYTTALCSWPFGLANTEWWDGRKGLIRFTSNTTMEGYTVTTTYNVPPFTKWECHSTQKLSTNGYFSLKSTVSAVLFNGGTWYLYLCLKLTAITDATFRYYIRNPTQTASLSYNRVSTENVNSPLAYNSICLEDSSPNLPLASEYGVWIKKGQEVNAKIACPYALLGTYAFDYRNDATGASSSCTGKALDMCTVNTEMRFNYSGCDPNLTALSFSASNTVWCVDNVLYNNFYYVTTFNGNDADATIDNVTTFRFSCFALSTDGSADKVFDSSCGNNTDNIFLTRTSASPCPSCPILTAPANGAVTYKTDGATTNAIFTCSSQFSLAGPAFRTCQANFTWSDQNPTCTCIAPSSFANGSVSISSDGTTLSYTCKAGFVLVGNQTRTCTGSNSWSGAPPACTACVTIAATPGLLTNLTSTGLTTVAYFTCTVGYTLTGSASSTCQTSGSWNTVAATCVACQTLTISGSMTQSMTTNGYVSVVTFSCKSGYTLSGDVSRTCGTAGTWNGTQSTCDCIDSSPPINGTITRNGTFAYFRCNAGFVMTGSAISECLSNGTGWSSPTPTCNACSVLSNVSGGSYTLSSNGTTTTATYTCSTGYTISGVTSLICQTSAVWSSSTPTCVKCSNLTSIASGNITYNSNGLVTSAQYACAGGYYLKGNGTTVCKTDGTWSSGAPECLCNNVTAPANGGIFSQDGKAVTYSCNLNYSISSPALGYRSCNPDGSGWTGSDPTCVLCAPLSPVTNATYTLSTSSNLITQATFSCNVGWSMFGNENTKCQGDGSWSPASSSLDYPSCVACPLVVTPSSGHVTLSSAGGKATVATYTCATGYTLIGVNASTCIANTKTSTYWNYPSGGTCKCSTPTKPANGNVTADGAEVTFTCDSGYSMNGSSSGVCGSNGTGWSIATPACIQCPALQSVSSGSVSYTTDGVKTSAIFSCSTGSTLNGPVNIMCNAGVWQQAAPNCVSCPPLPTVSITTGNVTLKSNGTTTTAHYNCPPNYKLNGQSTLTCGSNGLWDIVASDCVCDTPSGVVGGQFVVADDGLSVNYSCQAGYSMVGTANVVCDANGTGWKTTFPNCTNCVNLPSPANGSISFASNGTHTSAQYLCGVGFTLSGGDTPTCKPDGTWTTSTQPVCKKCAALPEVSVSTGHVTLATNGSVTIATYTCPTGYKVKGSSVLTCGSDGTWNQPSGSDCVCDDPSLPVGGNYTISDDGLSVTFRCSAGYTMVGTQTVNCARNGTGYLSTPPTCTKCENLPPPTSGNVRVVTDGTQTSAVYSCDVGATLVGEATPTCLGNGTWTNTKPSCVSCPGLKNISVSNGSVTLGTDGKTTTATYVCPYNYVVNGDAALTCQPDGTWSARESECVSCAILPPVSISTGNVTLLSNGTSTIATYYCPRNYVVKGKTALTCGPDGKWDSVEPSDCVCETPSDIFGGNFSLADNGLSVIFACGTGYSMIGSPVVECDTQGNGWTKTFPNCKKCVDLANPSNGSIMLSTNGTMTTAQYLCGVGSTLSGGETPSCQLDGTWLTTTQPVCEKCVDLARVSVTTGNFTLSTNGSVTIATYNCPSGYKVKGSSVLTCGAGGTWDQPTGSDCVCEDPPRPVGRNYTISDDGLSVTFACSVGYSMVGRPTVTCSTTGAGYLTSYPNCTKCEDLAPPTTGNVHIITDGTQTSAVYTCDVGATLVGEATPSCLGNGTWTNARPTCESCSAVPVGANRTYSKTTNGTHTTINFTCDLGTTMLGSPVSTCLSATKWSSSNPQCVSCESVTNGNGAVVLSTDGLKTTAKISCTIGYHLDTGGTDTVVECGTDGQWKSLSKCICDDPPSINNGAVSANGLVATYSCKVQFALKGIRNRACGSNGQGWVGFEPTCNACNALMAHVNGDTKFSTNGTVTIASFTCNIGSTLSGNSTAICIEDGIWSIGVPTCVTCPPLTNSTNGQYKMSTDGTVTSVTLVCNEGYQASGAASMMCMPDGKWNWQLDQISKC</sequence>